<feature type="compositionally biased region" description="Polar residues" evidence="1">
    <location>
        <begin position="35"/>
        <end position="47"/>
    </location>
</feature>
<sequence>MSPNFITRVTRSSTSSIDRRNAQVITPPPIGRVQVTKTSKSYRSQPQEAAVTVKTKTASSGSSTKKRKPNGQALMPIKARSSIKHRAAEVVSEESGGEEPAPKRIKSSGSGHIKGLRSAIEDRELEEQAEMNGNSSSEDENDMEGEREDDKYAAHFLEDEAPLIVDSGTDDDFVHVHHRRRHSRSSSYNSVTSSRFGPTPPATSDYDDLSEKDELEDDKTSEYFGSKMSTSTTSVVGRTDRQTRKLEYELPQVGTQNLPTSRTTNVVQSLPMLSIPSNTLSVPSVAPPLLQAMPVAPAYSHSLPMTPSSPWLERTNIHVNIRGRTYVTAMSGQCTEMRKVIERAIKLGKRNMITDDTYSPVGPQLKSIAFAALVATAEELGYDGKGDVADHLENGDDTQYIKPLTNYVSHRIGQERKDLKTLASAT</sequence>
<gene>
    <name evidence="2" type="ORF">K435DRAFT_866087</name>
</gene>
<organism evidence="2 3">
    <name type="scientific">Dendrothele bispora (strain CBS 962.96)</name>
    <dbReference type="NCBI Taxonomy" id="1314807"/>
    <lineage>
        <taxon>Eukaryota</taxon>
        <taxon>Fungi</taxon>
        <taxon>Dikarya</taxon>
        <taxon>Basidiomycota</taxon>
        <taxon>Agaricomycotina</taxon>
        <taxon>Agaricomycetes</taxon>
        <taxon>Agaricomycetidae</taxon>
        <taxon>Agaricales</taxon>
        <taxon>Agaricales incertae sedis</taxon>
        <taxon>Dendrothele</taxon>
    </lineage>
</organism>
<evidence type="ECO:0000313" key="3">
    <source>
        <dbReference type="Proteomes" id="UP000297245"/>
    </source>
</evidence>
<accession>A0A4S8LHT2</accession>
<feature type="region of interest" description="Disordered" evidence="1">
    <location>
        <begin position="1"/>
        <end position="148"/>
    </location>
</feature>
<keyword evidence="3" id="KW-1185">Reference proteome</keyword>
<evidence type="ECO:0000313" key="2">
    <source>
        <dbReference type="EMBL" id="THU88662.1"/>
    </source>
</evidence>
<reference evidence="2 3" key="1">
    <citation type="journal article" date="2019" name="Nat. Ecol. Evol.">
        <title>Megaphylogeny resolves global patterns of mushroom evolution.</title>
        <authorList>
            <person name="Varga T."/>
            <person name="Krizsan K."/>
            <person name="Foldi C."/>
            <person name="Dima B."/>
            <person name="Sanchez-Garcia M."/>
            <person name="Sanchez-Ramirez S."/>
            <person name="Szollosi G.J."/>
            <person name="Szarkandi J.G."/>
            <person name="Papp V."/>
            <person name="Albert L."/>
            <person name="Andreopoulos W."/>
            <person name="Angelini C."/>
            <person name="Antonin V."/>
            <person name="Barry K.W."/>
            <person name="Bougher N.L."/>
            <person name="Buchanan P."/>
            <person name="Buyck B."/>
            <person name="Bense V."/>
            <person name="Catcheside P."/>
            <person name="Chovatia M."/>
            <person name="Cooper J."/>
            <person name="Damon W."/>
            <person name="Desjardin D."/>
            <person name="Finy P."/>
            <person name="Geml J."/>
            <person name="Haridas S."/>
            <person name="Hughes K."/>
            <person name="Justo A."/>
            <person name="Karasinski D."/>
            <person name="Kautmanova I."/>
            <person name="Kiss B."/>
            <person name="Kocsube S."/>
            <person name="Kotiranta H."/>
            <person name="LaButti K.M."/>
            <person name="Lechner B.E."/>
            <person name="Liimatainen K."/>
            <person name="Lipzen A."/>
            <person name="Lukacs Z."/>
            <person name="Mihaltcheva S."/>
            <person name="Morgado L.N."/>
            <person name="Niskanen T."/>
            <person name="Noordeloos M.E."/>
            <person name="Ohm R.A."/>
            <person name="Ortiz-Santana B."/>
            <person name="Ovrebo C."/>
            <person name="Racz N."/>
            <person name="Riley R."/>
            <person name="Savchenko A."/>
            <person name="Shiryaev A."/>
            <person name="Soop K."/>
            <person name="Spirin V."/>
            <person name="Szebenyi C."/>
            <person name="Tomsovsky M."/>
            <person name="Tulloss R.E."/>
            <person name="Uehling J."/>
            <person name="Grigoriev I.V."/>
            <person name="Vagvolgyi C."/>
            <person name="Papp T."/>
            <person name="Martin F.M."/>
            <person name="Miettinen O."/>
            <person name="Hibbett D.S."/>
            <person name="Nagy L.G."/>
        </authorList>
    </citation>
    <scope>NUCLEOTIDE SEQUENCE [LARGE SCALE GENOMIC DNA]</scope>
    <source>
        <strain evidence="2 3">CBS 962.96</strain>
    </source>
</reference>
<feature type="region of interest" description="Disordered" evidence="1">
    <location>
        <begin position="177"/>
        <end position="225"/>
    </location>
</feature>
<evidence type="ECO:0000256" key="1">
    <source>
        <dbReference type="SAM" id="MobiDB-lite"/>
    </source>
</evidence>
<dbReference type="AlphaFoldDB" id="A0A4S8LHT2"/>
<proteinExistence type="predicted"/>
<dbReference type="EMBL" id="ML179401">
    <property type="protein sequence ID" value="THU88662.1"/>
    <property type="molecule type" value="Genomic_DNA"/>
</dbReference>
<dbReference type="OrthoDB" id="3225557at2759"/>
<feature type="compositionally biased region" description="Acidic residues" evidence="1">
    <location>
        <begin position="205"/>
        <end position="219"/>
    </location>
</feature>
<feature type="compositionally biased region" description="Low complexity" evidence="1">
    <location>
        <begin position="185"/>
        <end position="195"/>
    </location>
</feature>
<protein>
    <submittedName>
        <fullName evidence="2">Uncharacterized protein</fullName>
    </submittedName>
</protein>
<feature type="compositionally biased region" description="Low complexity" evidence="1">
    <location>
        <begin position="52"/>
        <end position="63"/>
    </location>
</feature>
<feature type="compositionally biased region" description="Low complexity" evidence="1">
    <location>
        <begin position="7"/>
        <end position="16"/>
    </location>
</feature>
<feature type="non-terminal residue" evidence="2">
    <location>
        <position position="426"/>
    </location>
</feature>
<name>A0A4S8LHT2_DENBC</name>
<dbReference type="Proteomes" id="UP000297245">
    <property type="component" value="Unassembled WGS sequence"/>
</dbReference>
<feature type="compositionally biased region" description="Acidic residues" evidence="1">
    <location>
        <begin position="137"/>
        <end position="147"/>
    </location>
</feature>